<gene>
    <name evidence="2" type="ORF">BS50DRAFT_584749</name>
</gene>
<protein>
    <submittedName>
        <fullName evidence="2">Uncharacterized protein</fullName>
    </submittedName>
</protein>
<proteinExistence type="predicted"/>
<name>A0A2T2P1J4_CORCC</name>
<dbReference type="EMBL" id="KZ678131">
    <property type="protein sequence ID" value="PSN71228.1"/>
    <property type="molecule type" value="Genomic_DNA"/>
</dbReference>
<evidence type="ECO:0000313" key="3">
    <source>
        <dbReference type="Proteomes" id="UP000240883"/>
    </source>
</evidence>
<sequence length="245" mass="28316">MNMMPMPFGLGGHTYSPFEDPYESGNENMRRNKRRVKAEIKERKRSDRWKRAHNPFVFGQRPGFGINSHGMGSYMNPPVLGGFGMNQFPAMMPQRPAFSPMDFDYKRRIPQYRTPMSPLSRNTPFSFGRRDGPFAMPRFQPHCRGYPPSFRRSPYWEYEDGDDFDSLYGYSSLGTESSFASSRPRFGSFGSTRYDIPHFGGGFEASSYDDYDDVFDADYEEDELDELSRGSWGSSYYTGYGSRCF</sequence>
<reference evidence="2 3" key="1">
    <citation type="journal article" date="2018" name="Front. Microbiol.">
        <title>Genome-Wide Analysis of Corynespora cassiicola Leaf Fall Disease Putative Effectors.</title>
        <authorList>
            <person name="Lopez D."/>
            <person name="Ribeiro S."/>
            <person name="Label P."/>
            <person name="Fumanal B."/>
            <person name="Venisse J.S."/>
            <person name="Kohler A."/>
            <person name="de Oliveira R.R."/>
            <person name="Labutti K."/>
            <person name="Lipzen A."/>
            <person name="Lail K."/>
            <person name="Bauer D."/>
            <person name="Ohm R.A."/>
            <person name="Barry K.W."/>
            <person name="Spatafora J."/>
            <person name="Grigoriev I.V."/>
            <person name="Martin F.M."/>
            <person name="Pujade-Renaud V."/>
        </authorList>
    </citation>
    <scope>NUCLEOTIDE SEQUENCE [LARGE SCALE GENOMIC DNA]</scope>
    <source>
        <strain evidence="2 3">Philippines</strain>
    </source>
</reference>
<keyword evidence="3" id="KW-1185">Reference proteome</keyword>
<accession>A0A2T2P1J4</accession>
<evidence type="ECO:0000313" key="2">
    <source>
        <dbReference type="EMBL" id="PSN71228.1"/>
    </source>
</evidence>
<dbReference type="AlphaFoldDB" id="A0A2T2P1J4"/>
<evidence type="ECO:0000256" key="1">
    <source>
        <dbReference type="SAM" id="MobiDB-lite"/>
    </source>
</evidence>
<dbReference type="Proteomes" id="UP000240883">
    <property type="component" value="Unassembled WGS sequence"/>
</dbReference>
<organism evidence="2 3">
    <name type="scientific">Corynespora cassiicola Philippines</name>
    <dbReference type="NCBI Taxonomy" id="1448308"/>
    <lineage>
        <taxon>Eukaryota</taxon>
        <taxon>Fungi</taxon>
        <taxon>Dikarya</taxon>
        <taxon>Ascomycota</taxon>
        <taxon>Pezizomycotina</taxon>
        <taxon>Dothideomycetes</taxon>
        <taxon>Pleosporomycetidae</taxon>
        <taxon>Pleosporales</taxon>
        <taxon>Corynesporascaceae</taxon>
        <taxon>Corynespora</taxon>
    </lineage>
</organism>
<feature type="region of interest" description="Disordered" evidence="1">
    <location>
        <begin position="21"/>
        <end position="46"/>
    </location>
</feature>